<dbReference type="SUPFAM" id="SSF56672">
    <property type="entry name" value="DNA/RNA polymerases"/>
    <property type="match status" value="1"/>
</dbReference>
<feature type="compositionally biased region" description="Polar residues" evidence="1">
    <location>
        <begin position="111"/>
        <end position="120"/>
    </location>
</feature>
<feature type="domain" description="Reverse transcriptase" evidence="2">
    <location>
        <begin position="1"/>
        <end position="80"/>
    </location>
</feature>
<keyword evidence="3" id="KW-1185">Reference proteome</keyword>
<dbReference type="PANTHER" id="PTHR47027:SF20">
    <property type="entry name" value="REVERSE TRANSCRIPTASE-LIKE PROTEIN WITH RNA-DIRECTED DNA POLYMERASE DOMAIN"/>
    <property type="match status" value="1"/>
</dbReference>
<dbReference type="InterPro" id="IPR043502">
    <property type="entry name" value="DNA/RNA_pol_sf"/>
</dbReference>
<evidence type="ECO:0000259" key="2">
    <source>
        <dbReference type="PROSITE" id="PS50878"/>
    </source>
</evidence>
<evidence type="ECO:0000313" key="3">
    <source>
        <dbReference type="Proteomes" id="UP000025227"/>
    </source>
</evidence>
<reference evidence="4" key="1">
    <citation type="submission" date="2020-12" db="UniProtKB">
        <authorList>
            <consortium name="WormBaseParasite"/>
        </authorList>
    </citation>
    <scope>IDENTIFICATION</scope>
    <source>
        <strain evidence="4">MHco3</strain>
    </source>
</reference>
<dbReference type="PROSITE" id="PS50878">
    <property type="entry name" value="RT_POL"/>
    <property type="match status" value="1"/>
</dbReference>
<dbReference type="PANTHER" id="PTHR47027">
    <property type="entry name" value="REVERSE TRANSCRIPTASE DOMAIN-CONTAINING PROTEIN"/>
    <property type="match status" value="1"/>
</dbReference>
<dbReference type="InterPro" id="IPR000477">
    <property type="entry name" value="RT_dom"/>
</dbReference>
<dbReference type="Pfam" id="PF00078">
    <property type="entry name" value="RVT_1"/>
    <property type="match status" value="1"/>
</dbReference>
<sequence>MLQLDWDDKGINIDGRKLANLRFADDIVLISQNREELQQMVEELDDVSKAIGLTMNMSKTTVMRNEWADASPITLEGTTLPFTDSYVYLCRDYEAQKMRVGGNRKHKRSGSSRIGQESTS</sequence>
<dbReference type="OMA" id="YLCRDYE"/>
<dbReference type="OrthoDB" id="5825913at2759"/>
<dbReference type="WBParaSite" id="HCON_00177930-00001">
    <property type="protein sequence ID" value="HCON_00177930-00001"/>
    <property type="gene ID" value="HCON_00177930"/>
</dbReference>
<feature type="region of interest" description="Disordered" evidence="1">
    <location>
        <begin position="99"/>
        <end position="120"/>
    </location>
</feature>
<evidence type="ECO:0000256" key="1">
    <source>
        <dbReference type="SAM" id="MobiDB-lite"/>
    </source>
</evidence>
<proteinExistence type="predicted"/>
<evidence type="ECO:0000313" key="4">
    <source>
        <dbReference type="WBParaSite" id="HCON_00177930-00001"/>
    </source>
</evidence>
<name>A0A7I4Z3Z8_HAECO</name>
<organism evidence="3 4">
    <name type="scientific">Haemonchus contortus</name>
    <name type="common">Barber pole worm</name>
    <dbReference type="NCBI Taxonomy" id="6289"/>
    <lineage>
        <taxon>Eukaryota</taxon>
        <taxon>Metazoa</taxon>
        <taxon>Ecdysozoa</taxon>
        <taxon>Nematoda</taxon>
        <taxon>Chromadorea</taxon>
        <taxon>Rhabditida</taxon>
        <taxon>Rhabditina</taxon>
        <taxon>Rhabditomorpha</taxon>
        <taxon>Strongyloidea</taxon>
        <taxon>Trichostrongylidae</taxon>
        <taxon>Haemonchus</taxon>
    </lineage>
</organism>
<protein>
    <submittedName>
        <fullName evidence="4">Reverse transcriptase domain-containing protein</fullName>
    </submittedName>
</protein>
<dbReference type="Proteomes" id="UP000025227">
    <property type="component" value="Unplaced"/>
</dbReference>
<accession>A0A7I4Z3Z8</accession>
<dbReference type="AlphaFoldDB" id="A0A7I4Z3Z8"/>